<dbReference type="Pfam" id="PF14747">
    <property type="entry name" value="DUF4473"/>
    <property type="match status" value="1"/>
</dbReference>
<proteinExistence type="predicted"/>
<dbReference type="Proteomes" id="UP000827892">
    <property type="component" value="Chromosome V"/>
</dbReference>
<protein>
    <submittedName>
        <fullName evidence="2">Uncharacterized protein</fullName>
    </submittedName>
</protein>
<reference evidence="2 3" key="1">
    <citation type="submission" date="2022-02" db="EMBL/GenBank/DDBJ databases">
        <title>Chromosome-level reference genomes for two strains of Caenorhabditis briggsae: an improved platform for comparative genomics.</title>
        <authorList>
            <person name="Stevens L."/>
            <person name="Andersen E.C."/>
        </authorList>
    </citation>
    <scope>NUCLEOTIDE SEQUENCE [LARGE SCALE GENOMIC DNA]</scope>
    <source>
        <strain evidence="2">QX1410_ONT</strain>
        <tissue evidence="2">Whole-organism</tissue>
    </source>
</reference>
<sequence>MSQQLAIRSWDPSKRIETSNKNHHNLNMFNLFYFFFCALVISTFAAPMTEEEANAELRAAGMTQASIDGLDALAKRFSSEFPLVKSDKEATDSYISKYRTDAEKFIKSMPENDQTIYNNYLKKHELA</sequence>
<evidence type="ECO:0000313" key="2">
    <source>
        <dbReference type="EMBL" id="ULT91372.1"/>
    </source>
</evidence>
<evidence type="ECO:0000313" key="3">
    <source>
        <dbReference type="Proteomes" id="UP000827892"/>
    </source>
</evidence>
<accession>A0AAE9D241</accession>
<organism evidence="2 3">
    <name type="scientific">Caenorhabditis briggsae</name>
    <dbReference type="NCBI Taxonomy" id="6238"/>
    <lineage>
        <taxon>Eukaryota</taxon>
        <taxon>Metazoa</taxon>
        <taxon>Ecdysozoa</taxon>
        <taxon>Nematoda</taxon>
        <taxon>Chromadorea</taxon>
        <taxon>Rhabditida</taxon>
        <taxon>Rhabditina</taxon>
        <taxon>Rhabditomorpha</taxon>
        <taxon>Rhabditoidea</taxon>
        <taxon>Rhabditidae</taxon>
        <taxon>Peloderinae</taxon>
        <taxon>Caenorhabditis</taxon>
    </lineage>
</organism>
<feature type="transmembrane region" description="Helical" evidence="1">
    <location>
        <begin position="31"/>
        <end position="48"/>
    </location>
</feature>
<name>A0AAE9D241_CAEBR</name>
<dbReference type="EMBL" id="CP090895">
    <property type="protein sequence ID" value="ULT91372.1"/>
    <property type="molecule type" value="Genomic_DNA"/>
</dbReference>
<keyword evidence="1" id="KW-0472">Membrane</keyword>
<dbReference type="InterPro" id="IPR027913">
    <property type="entry name" value="DUF4473"/>
</dbReference>
<dbReference type="AlphaFoldDB" id="A0AAE9D241"/>
<evidence type="ECO:0000256" key="1">
    <source>
        <dbReference type="SAM" id="Phobius"/>
    </source>
</evidence>
<dbReference type="PANTHER" id="PTHR33272">
    <property type="entry name" value="PROTEIN CBG22877-RELATED"/>
    <property type="match status" value="1"/>
</dbReference>
<keyword evidence="1" id="KW-1133">Transmembrane helix</keyword>
<gene>
    <name evidence="2" type="ORF">L3Y34_009162</name>
</gene>
<keyword evidence="1" id="KW-0812">Transmembrane</keyword>
<dbReference type="PANTHER" id="PTHR33272:SF3">
    <property type="entry name" value="DUF148 DOMAIN-CONTAINING PROTEIN-RELATED"/>
    <property type="match status" value="1"/>
</dbReference>